<dbReference type="PANTHER" id="PTHR30273:SF2">
    <property type="entry name" value="PROTEIN FECR"/>
    <property type="match status" value="1"/>
</dbReference>
<name>A0A5E7F093_PSEFL</name>
<dbReference type="GO" id="GO:0016989">
    <property type="term" value="F:sigma factor antagonist activity"/>
    <property type="evidence" value="ECO:0007669"/>
    <property type="project" value="TreeGrafter"/>
</dbReference>
<gene>
    <name evidence="3" type="primary">fecR_5</name>
    <name evidence="3" type="ORF">PS691_05049</name>
</gene>
<dbReference type="InterPro" id="IPR032623">
    <property type="entry name" value="FecR_N"/>
</dbReference>
<dbReference type="EMBL" id="CABVHQ010000074">
    <property type="protein sequence ID" value="VVO32414.1"/>
    <property type="molecule type" value="Genomic_DNA"/>
</dbReference>
<protein>
    <submittedName>
        <fullName evidence="3">Protein FecR</fullName>
    </submittedName>
</protein>
<dbReference type="OrthoDB" id="1099576at2"/>
<dbReference type="AlphaFoldDB" id="A0A5E7F093"/>
<evidence type="ECO:0000259" key="1">
    <source>
        <dbReference type="Pfam" id="PF04773"/>
    </source>
</evidence>
<dbReference type="RefSeq" id="WP_150644864.1">
    <property type="nucleotide sequence ID" value="NZ_CABVHQ010000074.1"/>
</dbReference>
<reference evidence="3 4" key="1">
    <citation type="submission" date="2019-09" db="EMBL/GenBank/DDBJ databases">
        <authorList>
            <person name="Chandra G."/>
            <person name="Truman W A."/>
        </authorList>
    </citation>
    <scope>NUCLEOTIDE SEQUENCE [LARGE SCALE GENOMIC DNA]</scope>
    <source>
        <strain evidence="3">PS691</strain>
    </source>
</reference>
<feature type="domain" description="FecR protein" evidence="1">
    <location>
        <begin position="112"/>
        <end position="205"/>
    </location>
</feature>
<dbReference type="Gene3D" id="2.60.120.1440">
    <property type="match status" value="1"/>
</dbReference>
<accession>A0A5E7F093</accession>
<evidence type="ECO:0000259" key="2">
    <source>
        <dbReference type="Pfam" id="PF16220"/>
    </source>
</evidence>
<dbReference type="Pfam" id="PF04773">
    <property type="entry name" value="FecR"/>
    <property type="match status" value="1"/>
</dbReference>
<proteinExistence type="predicted"/>
<evidence type="ECO:0000313" key="4">
    <source>
        <dbReference type="Proteomes" id="UP000337909"/>
    </source>
</evidence>
<organism evidence="3 4">
    <name type="scientific">Pseudomonas fluorescens</name>
    <dbReference type="NCBI Taxonomy" id="294"/>
    <lineage>
        <taxon>Bacteria</taxon>
        <taxon>Pseudomonadati</taxon>
        <taxon>Pseudomonadota</taxon>
        <taxon>Gammaproteobacteria</taxon>
        <taxon>Pseudomonadales</taxon>
        <taxon>Pseudomonadaceae</taxon>
        <taxon>Pseudomonas</taxon>
    </lineage>
</organism>
<feature type="domain" description="FecR N-terminal" evidence="2">
    <location>
        <begin position="13"/>
        <end position="53"/>
    </location>
</feature>
<dbReference type="Pfam" id="PF16220">
    <property type="entry name" value="DUF4880"/>
    <property type="match status" value="1"/>
</dbReference>
<dbReference type="InterPro" id="IPR006860">
    <property type="entry name" value="FecR"/>
</dbReference>
<sequence length="319" mass="35363">MNSPTINPRILGEATDWLVQLHCGAATSADHQAIQQWRSRSAEHAEAWQRAEAILGDFRNVPTSIAVPNLQRAARSVDLSRRQTLHRLGLLLMAGPLGIAWQHTQWEQWTADHRTAVGEQKNLQLPDDSQVLLNTASSVNIAFSTKERRLRVLAGEVLIRTTKDSSARPFIVETPQGTAQALGTRFCVRINGSRSQLSVLEGAVQVLPQLMSQGPTVNAGERLSFKLNRVEPLESFDVSALTWDKGMLMANNIRLDELLGELARYRPGVLRCHPDVAAVRVCGAFSLRDSDANLRLLSDTLPLKVSSLTRYWVSVEPRV</sequence>
<evidence type="ECO:0000313" key="3">
    <source>
        <dbReference type="EMBL" id="VVO32414.1"/>
    </source>
</evidence>
<dbReference type="PIRSF" id="PIRSF018266">
    <property type="entry name" value="FecR"/>
    <property type="match status" value="1"/>
</dbReference>
<dbReference type="InterPro" id="IPR012373">
    <property type="entry name" value="Ferrdict_sens_TM"/>
</dbReference>
<dbReference type="Proteomes" id="UP000337909">
    <property type="component" value="Unassembled WGS sequence"/>
</dbReference>
<dbReference type="PANTHER" id="PTHR30273">
    <property type="entry name" value="PERIPLASMIC SIGNAL SENSOR AND SIGMA FACTOR ACTIVATOR FECR-RELATED"/>
    <property type="match status" value="1"/>
</dbReference>